<protein>
    <recommendedName>
        <fullName evidence="1">Thioesterase domain-containing protein</fullName>
    </recommendedName>
</protein>
<keyword evidence="3" id="KW-1185">Reference proteome</keyword>
<feature type="domain" description="Thioesterase" evidence="1">
    <location>
        <begin position="123"/>
        <end position="178"/>
    </location>
</feature>
<dbReference type="SUPFAM" id="SSF54637">
    <property type="entry name" value="Thioesterase/thiol ester dehydrase-isomerase"/>
    <property type="match status" value="1"/>
</dbReference>
<evidence type="ECO:0000259" key="1">
    <source>
        <dbReference type="Pfam" id="PF03061"/>
    </source>
</evidence>
<reference evidence="2" key="1">
    <citation type="submission" date="2020-12" db="EMBL/GenBank/DDBJ databases">
        <title>Metabolic potential, ecology and presence of endohyphal bacteria is reflected in genomic diversity of Mucoromycotina.</title>
        <authorList>
            <person name="Muszewska A."/>
            <person name="Okrasinska A."/>
            <person name="Steczkiewicz K."/>
            <person name="Drgas O."/>
            <person name="Orlowska M."/>
            <person name="Perlinska-Lenart U."/>
            <person name="Aleksandrzak-Piekarczyk T."/>
            <person name="Szatraj K."/>
            <person name="Zielenkiewicz U."/>
            <person name="Pilsyk S."/>
            <person name="Malc E."/>
            <person name="Mieczkowski P."/>
            <person name="Kruszewska J.S."/>
            <person name="Biernat P."/>
            <person name="Pawlowska J."/>
        </authorList>
    </citation>
    <scope>NUCLEOTIDE SEQUENCE</scope>
    <source>
        <strain evidence="2">WA0000051536</strain>
    </source>
</reference>
<organism evidence="2 3">
    <name type="scientific">Umbelopsis vinacea</name>
    <dbReference type="NCBI Taxonomy" id="44442"/>
    <lineage>
        <taxon>Eukaryota</taxon>
        <taxon>Fungi</taxon>
        <taxon>Fungi incertae sedis</taxon>
        <taxon>Mucoromycota</taxon>
        <taxon>Mucoromycotina</taxon>
        <taxon>Umbelopsidomycetes</taxon>
        <taxon>Umbelopsidales</taxon>
        <taxon>Umbelopsidaceae</taxon>
        <taxon>Umbelopsis</taxon>
    </lineage>
</organism>
<accession>A0A8H7PWP5</accession>
<name>A0A8H7PWP5_9FUNG</name>
<dbReference type="AlphaFoldDB" id="A0A8H7PWP5"/>
<dbReference type="CDD" id="cd03443">
    <property type="entry name" value="PaaI_thioesterase"/>
    <property type="match status" value="1"/>
</dbReference>
<gene>
    <name evidence="2" type="ORF">INT44_008453</name>
</gene>
<evidence type="ECO:0000313" key="2">
    <source>
        <dbReference type="EMBL" id="KAG2181638.1"/>
    </source>
</evidence>
<dbReference type="PANTHER" id="PTHR47260:SF1">
    <property type="entry name" value="UPF0644 PROTEIN PB2B4.06"/>
    <property type="match status" value="1"/>
</dbReference>
<proteinExistence type="predicted"/>
<dbReference type="InterPro" id="IPR006683">
    <property type="entry name" value="Thioestr_dom"/>
</dbReference>
<dbReference type="OrthoDB" id="506431at2759"/>
<dbReference type="PANTHER" id="PTHR47260">
    <property type="entry name" value="UPF0644 PROTEIN PB2B4.06"/>
    <property type="match status" value="1"/>
</dbReference>
<sequence>MSIENAVPIANEPPHIVTNGVDVATVEILDQTEAPESDEDHIERLEREMVALPIVNKLRDDPNITEVVAYGHLPASAYQHSLTASTLRGRGKIAIRPLKFFNKDKTECYMICHLGRSLCGHDGIIHGGMLGTLLDEHLAYVTVPSLPNHTGFTARLEVNYRAPVKADQWVIIGGKLDFVDGRKAWADAWIEAIDQSIKYTEARALYVSPRQPMAKVEF</sequence>
<dbReference type="Gene3D" id="3.10.129.10">
    <property type="entry name" value="Hotdog Thioesterase"/>
    <property type="match status" value="1"/>
</dbReference>
<dbReference type="EMBL" id="JAEPRA010000008">
    <property type="protein sequence ID" value="KAG2181638.1"/>
    <property type="molecule type" value="Genomic_DNA"/>
</dbReference>
<dbReference type="Pfam" id="PF03061">
    <property type="entry name" value="4HBT"/>
    <property type="match status" value="1"/>
</dbReference>
<dbReference type="Proteomes" id="UP000612746">
    <property type="component" value="Unassembled WGS sequence"/>
</dbReference>
<comment type="caution">
    <text evidence="2">The sequence shown here is derived from an EMBL/GenBank/DDBJ whole genome shotgun (WGS) entry which is preliminary data.</text>
</comment>
<dbReference type="InterPro" id="IPR029069">
    <property type="entry name" value="HotDog_dom_sf"/>
</dbReference>
<dbReference type="InterPro" id="IPR052061">
    <property type="entry name" value="PTE-AB_protein"/>
</dbReference>
<evidence type="ECO:0000313" key="3">
    <source>
        <dbReference type="Proteomes" id="UP000612746"/>
    </source>
</evidence>